<accession>A0A6J5P9J9</accession>
<proteinExistence type="predicted"/>
<feature type="transmembrane region" description="Helical" evidence="1">
    <location>
        <begin position="28"/>
        <end position="50"/>
    </location>
</feature>
<evidence type="ECO:0000313" key="4">
    <source>
        <dbReference type="EMBL" id="CAB4205181.1"/>
    </source>
</evidence>
<keyword evidence="1" id="KW-0812">Transmembrane</keyword>
<feature type="transmembrane region" description="Helical" evidence="1">
    <location>
        <begin position="56"/>
        <end position="78"/>
    </location>
</feature>
<organism evidence="2">
    <name type="scientific">uncultured Caudovirales phage</name>
    <dbReference type="NCBI Taxonomy" id="2100421"/>
    <lineage>
        <taxon>Viruses</taxon>
        <taxon>Duplodnaviria</taxon>
        <taxon>Heunggongvirae</taxon>
        <taxon>Uroviricota</taxon>
        <taxon>Caudoviricetes</taxon>
        <taxon>Peduoviridae</taxon>
        <taxon>Maltschvirus</taxon>
        <taxon>Maltschvirus maltsch</taxon>
    </lineage>
</organism>
<reference evidence="2" key="1">
    <citation type="submission" date="2020-04" db="EMBL/GenBank/DDBJ databases">
        <authorList>
            <person name="Chiriac C."/>
            <person name="Salcher M."/>
            <person name="Ghai R."/>
            <person name="Kavagutti S V."/>
        </authorList>
    </citation>
    <scope>NUCLEOTIDE SEQUENCE</scope>
</reference>
<dbReference type="EMBL" id="LR797357">
    <property type="protein sequence ID" value="CAB4205181.1"/>
    <property type="molecule type" value="Genomic_DNA"/>
</dbReference>
<keyword evidence="1" id="KW-1133">Transmembrane helix</keyword>
<sequence>MTKRYFIALTKTQYEVVIRRRLIMKNKLAILQAVIGLAMGTLVTFEALRVLTPEGYWLYLAGLLVGPALVYISIGMLWRLDVSIEE</sequence>
<keyword evidence="1" id="KW-0472">Membrane</keyword>
<evidence type="ECO:0000313" key="2">
    <source>
        <dbReference type="EMBL" id="CAB4167782.1"/>
    </source>
</evidence>
<evidence type="ECO:0000313" key="3">
    <source>
        <dbReference type="EMBL" id="CAB4196442.1"/>
    </source>
</evidence>
<gene>
    <name evidence="3" type="ORF">UFOVP1292_46</name>
    <name evidence="4" type="ORF">UFOVP1411_37</name>
    <name evidence="2" type="ORF">UFOVP859_49</name>
</gene>
<dbReference type="EMBL" id="LR796816">
    <property type="protein sequence ID" value="CAB4167782.1"/>
    <property type="molecule type" value="Genomic_DNA"/>
</dbReference>
<name>A0A6J5P9J9_9CAUD</name>
<protein>
    <submittedName>
        <fullName evidence="2">Uncharacterized protein</fullName>
    </submittedName>
</protein>
<dbReference type="EMBL" id="LR797251">
    <property type="protein sequence ID" value="CAB4196442.1"/>
    <property type="molecule type" value="Genomic_DNA"/>
</dbReference>
<evidence type="ECO:0000256" key="1">
    <source>
        <dbReference type="SAM" id="Phobius"/>
    </source>
</evidence>